<accession>A0A5D2XWL7</accession>
<gene>
    <name evidence="1" type="ORF">E1A91_A09G114500v1</name>
</gene>
<dbReference type="EMBL" id="CM017644">
    <property type="protein sequence ID" value="TYJ18303.1"/>
    <property type="molecule type" value="Genomic_DNA"/>
</dbReference>
<dbReference type="Proteomes" id="UP000323597">
    <property type="component" value="Chromosome A09"/>
</dbReference>
<protein>
    <submittedName>
        <fullName evidence="1">Uncharacterized protein</fullName>
    </submittedName>
</protein>
<name>A0A5D2XWL7_GOSMU</name>
<dbReference type="AlphaFoldDB" id="A0A5D2XWL7"/>
<keyword evidence="2" id="KW-1185">Reference proteome</keyword>
<sequence>MIHQRFKARVYGGSMKENLAISVQGSNHRADGTLTEARGVRGDRGCGAGVDRNPRVSENFKYFGAIGPCNVGVVSGLDL</sequence>
<organism evidence="1 2">
    <name type="scientific">Gossypium mustelinum</name>
    <name type="common">Cotton</name>
    <name type="synonym">Gossypium caicoense</name>
    <dbReference type="NCBI Taxonomy" id="34275"/>
    <lineage>
        <taxon>Eukaryota</taxon>
        <taxon>Viridiplantae</taxon>
        <taxon>Streptophyta</taxon>
        <taxon>Embryophyta</taxon>
        <taxon>Tracheophyta</taxon>
        <taxon>Spermatophyta</taxon>
        <taxon>Magnoliopsida</taxon>
        <taxon>eudicotyledons</taxon>
        <taxon>Gunneridae</taxon>
        <taxon>Pentapetalae</taxon>
        <taxon>rosids</taxon>
        <taxon>malvids</taxon>
        <taxon>Malvales</taxon>
        <taxon>Malvaceae</taxon>
        <taxon>Malvoideae</taxon>
        <taxon>Gossypium</taxon>
    </lineage>
</organism>
<reference evidence="1 2" key="1">
    <citation type="submission" date="2019-07" db="EMBL/GenBank/DDBJ databases">
        <title>WGS assembly of Gossypium mustelinum.</title>
        <authorList>
            <person name="Chen Z.J."/>
            <person name="Sreedasyam A."/>
            <person name="Ando A."/>
            <person name="Song Q."/>
            <person name="De L."/>
            <person name="Hulse-Kemp A."/>
            <person name="Ding M."/>
            <person name="Ye W."/>
            <person name="Kirkbride R."/>
            <person name="Jenkins J."/>
            <person name="Plott C."/>
            <person name="Lovell J."/>
            <person name="Lin Y.-M."/>
            <person name="Vaughn R."/>
            <person name="Liu B."/>
            <person name="Li W."/>
            <person name="Simpson S."/>
            <person name="Scheffler B."/>
            <person name="Saski C."/>
            <person name="Grover C."/>
            <person name="Hu G."/>
            <person name="Conover J."/>
            <person name="Carlson J."/>
            <person name="Shu S."/>
            <person name="Boston L."/>
            <person name="Williams M."/>
            <person name="Peterson D."/>
            <person name="Mcgee K."/>
            <person name="Jones D."/>
            <person name="Wendel J."/>
            <person name="Stelly D."/>
            <person name="Grimwood J."/>
            <person name="Schmutz J."/>
        </authorList>
    </citation>
    <scope>NUCLEOTIDE SEQUENCE [LARGE SCALE GENOMIC DNA]</scope>
    <source>
        <strain evidence="1">1408120.09</strain>
    </source>
</reference>
<evidence type="ECO:0000313" key="2">
    <source>
        <dbReference type="Proteomes" id="UP000323597"/>
    </source>
</evidence>
<evidence type="ECO:0000313" key="1">
    <source>
        <dbReference type="EMBL" id="TYJ18303.1"/>
    </source>
</evidence>
<proteinExistence type="predicted"/>